<proteinExistence type="predicted"/>
<evidence type="ECO:0000313" key="1">
    <source>
        <dbReference type="EMBL" id="UXH77374.1"/>
    </source>
</evidence>
<accession>A0ABY6B071</accession>
<protein>
    <submittedName>
        <fullName evidence="1">CdiA family toxin C-terminal domain-containing protein</fullName>
    </submittedName>
</protein>
<gene>
    <name evidence="1" type="ORF">N4261_20570</name>
</gene>
<name>A0ABY6B071_9BURK</name>
<evidence type="ECO:0000313" key="2">
    <source>
        <dbReference type="Proteomes" id="UP001064933"/>
    </source>
</evidence>
<keyword evidence="2" id="KW-1185">Reference proteome</keyword>
<organism evidence="1 2">
    <name type="scientific">Roseateles amylovorans</name>
    <dbReference type="NCBI Taxonomy" id="2978473"/>
    <lineage>
        <taxon>Bacteria</taxon>
        <taxon>Pseudomonadati</taxon>
        <taxon>Pseudomonadota</taxon>
        <taxon>Betaproteobacteria</taxon>
        <taxon>Burkholderiales</taxon>
        <taxon>Sphaerotilaceae</taxon>
        <taxon>Roseateles</taxon>
    </lineage>
</organism>
<dbReference type="RefSeq" id="WP_261757119.1">
    <property type="nucleotide sequence ID" value="NZ_CP104562.2"/>
</dbReference>
<dbReference type="Proteomes" id="UP001064933">
    <property type="component" value="Chromosome"/>
</dbReference>
<reference evidence="1" key="1">
    <citation type="submission" date="2022-10" db="EMBL/GenBank/DDBJ databases">
        <title>Characterization and whole genome sequencing of a new Roseateles species, isolated from fresh water.</title>
        <authorList>
            <person name="Guliayeva D.Y."/>
            <person name="Akhremchuk A.E."/>
            <person name="Sikolenko M.A."/>
            <person name="Valentovich L.N."/>
            <person name="Sidarenka A.V."/>
        </authorList>
    </citation>
    <scope>NUCLEOTIDE SEQUENCE</scope>
    <source>
        <strain evidence="1">BIM B-1768</strain>
    </source>
</reference>
<dbReference type="EMBL" id="CP104562">
    <property type="protein sequence ID" value="UXH77374.1"/>
    <property type="molecule type" value="Genomic_DNA"/>
</dbReference>
<sequence>MERTAIDNDLGIVVSGSGLIEYITARDYQWSAADRAGNVLRDANGDIEYKAEVTKVVHVSAKFSDANVLRVRQQAVASGVGEVRAAGLIVYNSGEGGIDFGVLMNHSTGRITNFFPK</sequence>